<sequence>MKNLYKCFYALLLTTTGLTGFAQDLSSKIPADALAVATIKGKNLTELMSLKEFNTTFIGKKVLSTLNKIDPSLNNLEDLGFNLSANFYYYNRSNDSVTYNCFLAPIKNAKQIDALYAGDHKKFDSKNGLRTFYNADSTEIAYWNNEMFLFAIGGAKQSYFSRQDVMERFGLTSLNLEVDSSAVTVVSDTTYIDTAIDTVTVEEEVEEADTVEIDLAGDSYINESHKNIQKQKAIVAVWVDHMLGDIFSGKTTGSILSNKDYIASLDNNAEASIWLSGADKLMNSYMPDMYSFKGINFLNGYGAVNAKLYLEKQAIKLSTSITFNDAYADVFKKVYKRRVNKNFLKYMNEDKMIGYMAYAMDTKAYLQEYPKLISNIYGSFYADEIGMATDLFSLLLDEEAISKVVKGDGIFIFNGLSQKEVTFKSYDYNEDNFETKEVAKTKKETLPDFLFMLSTEDTRLLDKLIAYGTKKQMIQQKSGYFELAIPKTPLTLFVAVKNGILFLGTDETEFKSITGDTFVGNISSKHKKLMIGANYSAYFNAKKMAGKIPAGEMGSSKEIQKVNGILTSIGDIYLKSHPIKGNTLSGEISMNVPTNHQNSLRYLFSIIEDVQK</sequence>
<dbReference type="EMBL" id="SWBQ01000001">
    <property type="protein sequence ID" value="TKC09560.1"/>
    <property type="molecule type" value="Genomic_DNA"/>
</dbReference>
<feature type="signal peptide" evidence="1">
    <location>
        <begin position="1"/>
        <end position="22"/>
    </location>
</feature>
<dbReference type="AlphaFoldDB" id="A0A4U1CRK3"/>
<evidence type="ECO:0000313" key="3">
    <source>
        <dbReference type="Proteomes" id="UP000307244"/>
    </source>
</evidence>
<organism evidence="2 3">
    <name type="scientific">Pedobacter frigoris</name>
    <dbReference type="NCBI Taxonomy" id="2571272"/>
    <lineage>
        <taxon>Bacteria</taxon>
        <taxon>Pseudomonadati</taxon>
        <taxon>Bacteroidota</taxon>
        <taxon>Sphingobacteriia</taxon>
        <taxon>Sphingobacteriales</taxon>
        <taxon>Sphingobacteriaceae</taxon>
        <taxon>Pedobacter</taxon>
    </lineage>
</organism>
<feature type="chain" id="PRO_5020207647" description="DUF4836 family protein" evidence="1">
    <location>
        <begin position="23"/>
        <end position="612"/>
    </location>
</feature>
<evidence type="ECO:0000313" key="2">
    <source>
        <dbReference type="EMBL" id="TKC09560.1"/>
    </source>
</evidence>
<proteinExistence type="predicted"/>
<name>A0A4U1CRK3_9SPHI</name>
<accession>A0A4U1CRK3</accession>
<dbReference type="OrthoDB" id="1288644at2"/>
<dbReference type="RefSeq" id="WP_136834969.1">
    <property type="nucleotide sequence ID" value="NZ_SWBQ01000001.1"/>
</dbReference>
<reference evidence="2 3" key="1">
    <citation type="submission" date="2019-04" db="EMBL/GenBank/DDBJ databases">
        <title>Pedobacter sp. RP-3-15 sp. nov., isolated from Arctic soil.</title>
        <authorList>
            <person name="Dahal R.H."/>
            <person name="Kim D.-U."/>
        </authorList>
    </citation>
    <scope>NUCLEOTIDE SEQUENCE [LARGE SCALE GENOMIC DNA]</scope>
    <source>
        <strain evidence="2 3">RP-3-15</strain>
    </source>
</reference>
<dbReference type="Proteomes" id="UP000307244">
    <property type="component" value="Unassembled WGS sequence"/>
</dbReference>
<protein>
    <recommendedName>
        <fullName evidence="4">DUF4836 family protein</fullName>
    </recommendedName>
</protein>
<comment type="caution">
    <text evidence="2">The sequence shown here is derived from an EMBL/GenBank/DDBJ whole genome shotgun (WGS) entry which is preliminary data.</text>
</comment>
<gene>
    <name evidence="2" type="ORF">FA047_05590</name>
</gene>
<keyword evidence="1" id="KW-0732">Signal</keyword>
<evidence type="ECO:0008006" key="4">
    <source>
        <dbReference type="Google" id="ProtNLM"/>
    </source>
</evidence>
<evidence type="ECO:0000256" key="1">
    <source>
        <dbReference type="SAM" id="SignalP"/>
    </source>
</evidence>
<keyword evidence="3" id="KW-1185">Reference proteome</keyword>